<organism evidence="4 5">
    <name type="scientific">Cyphomyrmex costatus</name>
    <dbReference type="NCBI Taxonomy" id="456900"/>
    <lineage>
        <taxon>Eukaryota</taxon>
        <taxon>Metazoa</taxon>
        <taxon>Ecdysozoa</taxon>
        <taxon>Arthropoda</taxon>
        <taxon>Hexapoda</taxon>
        <taxon>Insecta</taxon>
        <taxon>Pterygota</taxon>
        <taxon>Neoptera</taxon>
        <taxon>Endopterygota</taxon>
        <taxon>Hymenoptera</taxon>
        <taxon>Apocrita</taxon>
        <taxon>Aculeata</taxon>
        <taxon>Formicoidea</taxon>
        <taxon>Formicidae</taxon>
        <taxon>Myrmicinae</taxon>
        <taxon>Cyphomyrmex</taxon>
    </lineage>
</organism>
<dbReference type="Gene3D" id="1.10.287.700">
    <property type="entry name" value="Helix hairpin bin"/>
    <property type="match status" value="1"/>
</dbReference>
<dbReference type="Proteomes" id="UP000078542">
    <property type="component" value="Unassembled WGS sequence"/>
</dbReference>
<evidence type="ECO:0000256" key="3">
    <source>
        <dbReference type="SAM" id="SignalP"/>
    </source>
</evidence>
<dbReference type="KEGG" id="ccoa:108773372"/>
<evidence type="ECO:0000256" key="1">
    <source>
        <dbReference type="SAM" id="Coils"/>
    </source>
</evidence>
<keyword evidence="5" id="KW-1185">Reference proteome</keyword>
<keyword evidence="1" id="KW-0175">Coiled coil</keyword>
<feature type="region of interest" description="Disordered" evidence="2">
    <location>
        <begin position="303"/>
        <end position="333"/>
    </location>
</feature>
<proteinExistence type="predicted"/>
<dbReference type="Gene3D" id="1.20.120.20">
    <property type="entry name" value="Apolipoprotein"/>
    <property type="match status" value="1"/>
</dbReference>
<keyword evidence="3" id="KW-0732">Signal</keyword>
<feature type="compositionally biased region" description="Basic and acidic residues" evidence="2">
    <location>
        <begin position="306"/>
        <end position="318"/>
    </location>
</feature>
<protein>
    <recommendedName>
        <fullName evidence="6">Laminin subunit alpha-2</fullName>
    </recommendedName>
</protein>
<evidence type="ECO:0008006" key="6">
    <source>
        <dbReference type="Google" id="ProtNLM"/>
    </source>
</evidence>
<evidence type="ECO:0000313" key="4">
    <source>
        <dbReference type="EMBL" id="KYN03540.1"/>
    </source>
</evidence>
<name>A0A195CSB7_9HYME</name>
<dbReference type="OrthoDB" id="7554242at2759"/>
<dbReference type="EMBL" id="KQ977329">
    <property type="protein sequence ID" value="KYN03540.1"/>
    <property type="molecule type" value="Genomic_DNA"/>
</dbReference>
<dbReference type="AlphaFoldDB" id="A0A195CSB7"/>
<dbReference type="SUPFAM" id="SSF58113">
    <property type="entry name" value="Apolipoprotein A-I"/>
    <property type="match status" value="1"/>
</dbReference>
<feature type="coiled-coil region" evidence="1">
    <location>
        <begin position="77"/>
        <end position="164"/>
    </location>
</feature>
<sequence>MVRVALLVTVLAALCYGSQATPLQIGNKEIDLTKTISDKAKQLLDYIPDGVKDTFRDISNKITERIGQLEKDFQEKRQSAVNAFEKATENAKKLLQEGKQNLNEALENLKKVKQEIEANYQDKLNERIQNIKYILDKLTNEDLKQKVKEKINSLKDQVKETFDRVLRRKQSGVETFGIESIIDKGKNIWKNIHDKFTEKSNNIMNDVNKATNELKENVSNTLQKSGQVEALKIDLSKSLDKFRETIKNIKEIVKRSIKEQIQQSGFFDTIVGEARRGTKNAGSSGIESIRGILNGMESILESALGTKEDVKGDTKGDTTEDTEEDTKNNTKST</sequence>
<feature type="chain" id="PRO_5008270128" description="Laminin subunit alpha-2" evidence="3">
    <location>
        <begin position="21"/>
        <end position="333"/>
    </location>
</feature>
<evidence type="ECO:0000313" key="5">
    <source>
        <dbReference type="Proteomes" id="UP000078542"/>
    </source>
</evidence>
<feature type="signal peptide" evidence="3">
    <location>
        <begin position="1"/>
        <end position="20"/>
    </location>
</feature>
<gene>
    <name evidence="4" type="ORF">ALC62_05667</name>
</gene>
<dbReference type="STRING" id="456900.A0A195CSB7"/>
<reference evidence="4 5" key="1">
    <citation type="submission" date="2016-03" db="EMBL/GenBank/DDBJ databases">
        <title>Cyphomyrmex costatus WGS genome.</title>
        <authorList>
            <person name="Nygaard S."/>
            <person name="Hu H."/>
            <person name="Boomsma J."/>
            <person name="Zhang G."/>
        </authorList>
    </citation>
    <scope>NUCLEOTIDE SEQUENCE [LARGE SCALE GENOMIC DNA]</scope>
    <source>
        <strain evidence="4">MS0001</strain>
        <tissue evidence="4">Whole body</tissue>
    </source>
</reference>
<accession>A0A195CSB7</accession>
<evidence type="ECO:0000256" key="2">
    <source>
        <dbReference type="SAM" id="MobiDB-lite"/>
    </source>
</evidence>